<comment type="similarity">
    <text evidence="10">Belongs to the PRA-PH family.</text>
</comment>
<dbReference type="PANTHER" id="PTHR42945:SF9">
    <property type="entry name" value="HISTIDINE BIOSYNTHESIS BIFUNCTIONAL PROTEIN HISIE"/>
    <property type="match status" value="1"/>
</dbReference>
<evidence type="ECO:0000313" key="11">
    <source>
        <dbReference type="EMBL" id="MBJ6801158.1"/>
    </source>
</evidence>
<gene>
    <name evidence="10" type="primary">hisE</name>
    <name evidence="11" type="ORF">JFN90_13570</name>
</gene>
<comment type="caution">
    <text evidence="11">The sequence shown here is derived from an EMBL/GenBank/DDBJ whole genome shotgun (WGS) entry which is preliminary data.</text>
</comment>
<comment type="catalytic activity">
    <reaction evidence="1 10">
        <text>1-(5-phospho-beta-D-ribosyl)-ATP + H2O = 1-(5-phospho-beta-D-ribosyl)-5'-AMP + diphosphate + H(+)</text>
        <dbReference type="Rhea" id="RHEA:22828"/>
        <dbReference type="ChEBI" id="CHEBI:15377"/>
        <dbReference type="ChEBI" id="CHEBI:15378"/>
        <dbReference type="ChEBI" id="CHEBI:33019"/>
        <dbReference type="ChEBI" id="CHEBI:59457"/>
        <dbReference type="ChEBI" id="CHEBI:73183"/>
        <dbReference type="EC" id="3.6.1.31"/>
    </reaction>
</comment>
<dbReference type="Pfam" id="PF01503">
    <property type="entry name" value="PRA-PH"/>
    <property type="match status" value="1"/>
</dbReference>
<keyword evidence="8 10" id="KW-0067">ATP-binding</keyword>
<evidence type="ECO:0000256" key="10">
    <source>
        <dbReference type="HAMAP-Rule" id="MF_01020"/>
    </source>
</evidence>
<comment type="pathway">
    <text evidence="3 10">Amino-acid biosynthesis; L-histidine biosynthesis; L-histidine from 5-phospho-alpha-D-ribose 1-diphosphate: step 2/9.</text>
</comment>
<evidence type="ECO:0000256" key="6">
    <source>
        <dbReference type="ARBA" id="ARBA00022741"/>
    </source>
</evidence>
<evidence type="ECO:0000256" key="8">
    <source>
        <dbReference type="ARBA" id="ARBA00022840"/>
    </source>
</evidence>
<dbReference type="PANTHER" id="PTHR42945">
    <property type="entry name" value="HISTIDINE BIOSYNTHESIS BIFUNCTIONAL PROTEIN"/>
    <property type="match status" value="1"/>
</dbReference>
<keyword evidence="6 10" id="KW-0547">Nucleotide-binding</keyword>
<accession>A0ABS0YTF5</accession>
<dbReference type="InterPro" id="IPR008179">
    <property type="entry name" value="HisE"/>
</dbReference>
<evidence type="ECO:0000256" key="1">
    <source>
        <dbReference type="ARBA" id="ARBA00001460"/>
    </source>
</evidence>
<organism evidence="11 12">
    <name type="scientific">Geomonas propionica</name>
    <dbReference type="NCBI Taxonomy" id="2798582"/>
    <lineage>
        <taxon>Bacteria</taxon>
        <taxon>Pseudomonadati</taxon>
        <taxon>Thermodesulfobacteriota</taxon>
        <taxon>Desulfuromonadia</taxon>
        <taxon>Geobacterales</taxon>
        <taxon>Geobacteraceae</taxon>
        <taxon>Geomonas</taxon>
    </lineage>
</organism>
<dbReference type="EC" id="3.6.1.31" evidence="10"/>
<dbReference type="NCBIfam" id="NF001611">
    <property type="entry name" value="PRK00400.1-3"/>
    <property type="match status" value="1"/>
</dbReference>
<name>A0ABS0YTF5_9BACT</name>
<dbReference type="SUPFAM" id="SSF101386">
    <property type="entry name" value="all-alpha NTP pyrophosphatases"/>
    <property type="match status" value="1"/>
</dbReference>
<dbReference type="EMBL" id="JAEMHK010000010">
    <property type="protein sequence ID" value="MBJ6801158.1"/>
    <property type="molecule type" value="Genomic_DNA"/>
</dbReference>
<evidence type="ECO:0000256" key="2">
    <source>
        <dbReference type="ARBA" id="ARBA00004496"/>
    </source>
</evidence>
<keyword evidence="4 10" id="KW-0963">Cytoplasm</keyword>
<proteinExistence type="inferred from homology"/>
<dbReference type="InterPro" id="IPR021130">
    <property type="entry name" value="PRib-ATP_PPHydrolase-like"/>
</dbReference>
<evidence type="ECO:0000256" key="3">
    <source>
        <dbReference type="ARBA" id="ARBA00005204"/>
    </source>
</evidence>
<dbReference type="HAMAP" id="MF_01020">
    <property type="entry name" value="HisE"/>
    <property type="match status" value="1"/>
</dbReference>
<reference evidence="11 12" key="1">
    <citation type="submission" date="2020-12" db="EMBL/GenBank/DDBJ databases">
        <title>Geomonas sp. Red259, isolated from paddy soil.</title>
        <authorList>
            <person name="Xu Z."/>
            <person name="Zhang Z."/>
            <person name="Masuda Y."/>
            <person name="Itoh H."/>
            <person name="Senoo K."/>
        </authorList>
    </citation>
    <scope>NUCLEOTIDE SEQUENCE [LARGE SCALE GENOMIC DNA]</scope>
    <source>
        <strain evidence="11 12">Red259</strain>
    </source>
</reference>
<evidence type="ECO:0000256" key="4">
    <source>
        <dbReference type="ARBA" id="ARBA00022490"/>
    </source>
</evidence>
<keyword evidence="9 10" id="KW-0368">Histidine biosynthesis</keyword>
<evidence type="ECO:0000256" key="7">
    <source>
        <dbReference type="ARBA" id="ARBA00022801"/>
    </source>
</evidence>
<evidence type="ECO:0000256" key="9">
    <source>
        <dbReference type="ARBA" id="ARBA00023102"/>
    </source>
</evidence>
<keyword evidence="12" id="KW-1185">Reference proteome</keyword>
<sequence length="109" mass="12368">MEQHKDDIITAVYRVIQERKANPSENSYTASLMAKGIDKILKKLGEEATEVVIAGKGGKREEIVYETADLFFHSLVLLGFYDIDPEEVYAELRRRFGMSGIEEKNSRIG</sequence>
<evidence type="ECO:0000313" key="12">
    <source>
        <dbReference type="Proteomes" id="UP000641025"/>
    </source>
</evidence>
<protein>
    <recommendedName>
        <fullName evidence="10">Phosphoribosyl-ATP pyrophosphatase</fullName>
        <shortName evidence="10">PRA-PH</shortName>
        <ecNumber evidence="10">3.6.1.31</ecNumber>
    </recommendedName>
</protein>
<keyword evidence="7 10" id="KW-0378">Hydrolase</keyword>
<keyword evidence="5 10" id="KW-0028">Amino-acid biosynthesis</keyword>
<dbReference type="Gene3D" id="1.10.287.1080">
    <property type="entry name" value="MazG-like"/>
    <property type="match status" value="1"/>
</dbReference>
<dbReference type="NCBIfam" id="TIGR03188">
    <property type="entry name" value="histidine_hisI"/>
    <property type="match status" value="1"/>
</dbReference>
<dbReference type="Proteomes" id="UP000641025">
    <property type="component" value="Unassembled WGS sequence"/>
</dbReference>
<dbReference type="RefSeq" id="WP_199395662.1">
    <property type="nucleotide sequence ID" value="NZ_JAEMHK010000010.1"/>
</dbReference>
<dbReference type="CDD" id="cd11534">
    <property type="entry name" value="NTP-PPase_HisIE_like"/>
    <property type="match status" value="1"/>
</dbReference>
<dbReference type="GO" id="GO:0004636">
    <property type="term" value="F:phosphoribosyl-ATP diphosphatase activity"/>
    <property type="evidence" value="ECO:0007669"/>
    <property type="project" value="UniProtKB-EC"/>
</dbReference>
<evidence type="ECO:0000256" key="5">
    <source>
        <dbReference type="ARBA" id="ARBA00022605"/>
    </source>
</evidence>
<comment type="subcellular location">
    <subcellularLocation>
        <location evidence="2 10">Cytoplasm</location>
    </subcellularLocation>
</comment>